<name>A0A1Y1WMR5_9FUNG</name>
<keyword evidence="2" id="KW-1185">Reference proteome</keyword>
<dbReference type="AlphaFoldDB" id="A0A1Y1WMR5"/>
<dbReference type="Proteomes" id="UP000193922">
    <property type="component" value="Unassembled WGS sequence"/>
</dbReference>
<organism evidence="1 2">
    <name type="scientific">Linderina pennispora</name>
    <dbReference type="NCBI Taxonomy" id="61395"/>
    <lineage>
        <taxon>Eukaryota</taxon>
        <taxon>Fungi</taxon>
        <taxon>Fungi incertae sedis</taxon>
        <taxon>Zoopagomycota</taxon>
        <taxon>Kickxellomycotina</taxon>
        <taxon>Kickxellomycetes</taxon>
        <taxon>Kickxellales</taxon>
        <taxon>Kickxellaceae</taxon>
        <taxon>Linderina</taxon>
    </lineage>
</organism>
<evidence type="ECO:0000313" key="2">
    <source>
        <dbReference type="Proteomes" id="UP000193922"/>
    </source>
</evidence>
<gene>
    <name evidence="1" type="ORF">DL89DRAFT_290041</name>
</gene>
<evidence type="ECO:0000313" key="1">
    <source>
        <dbReference type="EMBL" id="ORX74496.1"/>
    </source>
</evidence>
<dbReference type="RefSeq" id="XP_040747707.1">
    <property type="nucleotide sequence ID" value="XM_040890038.1"/>
</dbReference>
<sequence length="331" mass="32437">MALAMGPVLALPTPQDPFAAVANGLEASIYANVADALALDPSLEAAGYLPQPPVPQVPSTIPGYEVAATQQFPGTAVPAAYDSAAPAAPAAPVAPMAPVIAGTTGYAAETLPGAVPEEQLTPDIYAPAPAPIDSAPYGAQAEAPAPAPAPVPLPVPVAAPAPIDKAAYAGGLNTPLYAPESLPAPLNTAGYDTPALPEVPAGYAAGAPSVPVDAPELLPAPAGNAADIPHQPYGSLNPESLSYSPPAPAVPGDVPTGQIPTGPIATPADYNTAGENPAAYPDNGGANPFNFLMQGLTDSFNGLVNGLSGYASDPVPVDDSIPVAAPAVAGS</sequence>
<protein>
    <submittedName>
        <fullName evidence="1">Uncharacterized protein</fullName>
    </submittedName>
</protein>
<dbReference type="STRING" id="61395.A0A1Y1WMR5"/>
<comment type="caution">
    <text evidence="1">The sequence shown here is derived from an EMBL/GenBank/DDBJ whole genome shotgun (WGS) entry which is preliminary data.</text>
</comment>
<accession>A0A1Y1WMR5</accession>
<reference evidence="1 2" key="1">
    <citation type="submission" date="2016-07" db="EMBL/GenBank/DDBJ databases">
        <title>Pervasive Adenine N6-methylation of Active Genes in Fungi.</title>
        <authorList>
            <consortium name="DOE Joint Genome Institute"/>
            <person name="Mondo S.J."/>
            <person name="Dannebaum R.O."/>
            <person name="Kuo R.C."/>
            <person name="Labutti K."/>
            <person name="Haridas S."/>
            <person name="Kuo A."/>
            <person name="Salamov A."/>
            <person name="Ahrendt S.R."/>
            <person name="Lipzen A."/>
            <person name="Sullivan W."/>
            <person name="Andreopoulos W.B."/>
            <person name="Clum A."/>
            <person name="Lindquist E."/>
            <person name="Daum C."/>
            <person name="Ramamoorthy G.K."/>
            <person name="Gryganskyi A."/>
            <person name="Culley D."/>
            <person name="Magnuson J.K."/>
            <person name="James T.Y."/>
            <person name="O'Malley M.A."/>
            <person name="Stajich J.E."/>
            <person name="Spatafora J.W."/>
            <person name="Visel A."/>
            <person name="Grigoriev I.V."/>
        </authorList>
    </citation>
    <scope>NUCLEOTIDE SEQUENCE [LARGE SCALE GENOMIC DNA]</scope>
    <source>
        <strain evidence="1 2">ATCC 12442</strain>
    </source>
</reference>
<dbReference type="EMBL" id="MCFD01000001">
    <property type="protein sequence ID" value="ORX74496.1"/>
    <property type="molecule type" value="Genomic_DNA"/>
</dbReference>
<proteinExistence type="predicted"/>
<dbReference type="GeneID" id="63806686"/>